<organism evidence="2 3">
    <name type="scientific">Scophthalmus maximus</name>
    <name type="common">Turbot</name>
    <name type="synonym">Psetta maxima</name>
    <dbReference type="NCBI Taxonomy" id="52904"/>
    <lineage>
        <taxon>Eukaryota</taxon>
        <taxon>Metazoa</taxon>
        <taxon>Chordata</taxon>
        <taxon>Craniata</taxon>
        <taxon>Vertebrata</taxon>
        <taxon>Euteleostomi</taxon>
        <taxon>Actinopterygii</taxon>
        <taxon>Neopterygii</taxon>
        <taxon>Teleostei</taxon>
        <taxon>Neoteleostei</taxon>
        <taxon>Acanthomorphata</taxon>
        <taxon>Carangaria</taxon>
        <taxon>Pleuronectiformes</taxon>
        <taxon>Pleuronectoidei</taxon>
        <taxon>Scophthalmidae</taxon>
        <taxon>Scophthalmus</taxon>
    </lineage>
</organism>
<keyword evidence="3" id="KW-1185">Reference proteome</keyword>
<protein>
    <submittedName>
        <fullName evidence="2">Uncharacterized protein</fullName>
    </submittedName>
</protein>
<proteinExistence type="predicted"/>
<feature type="non-terminal residue" evidence="2">
    <location>
        <position position="1"/>
    </location>
</feature>
<evidence type="ECO:0000313" key="3">
    <source>
        <dbReference type="Proteomes" id="UP000246464"/>
    </source>
</evidence>
<gene>
    <name evidence="2" type="ORF">SMAX5B_001384</name>
</gene>
<dbReference type="EMBL" id="CP026261">
    <property type="protein sequence ID" value="AWP18330.1"/>
    <property type="molecule type" value="Genomic_DNA"/>
</dbReference>
<evidence type="ECO:0000256" key="1">
    <source>
        <dbReference type="SAM" id="Phobius"/>
    </source>
</evidence>
<sequence length="87" mass="10071">RDVRQSRSFNNRAFLSQTQHSWGPPSSKWLKEQVRSRKGVRLLIILFKKNNPSPFSLINNWYKLWPTEIVLCACVWGVCVCACGVYG</sequence>
<dbReference type="AlphaFoldDB" id="A0A2U9CQX3"/>
<accession>A0A2U9CQX3</accession>
<keyword evidence="1" id="KW-0472">Membrane</keyword>
<keyword evidence="1" id="KW-1133">Transmembrane helix</keyword>
<reference evidence="2 3" key="1">
    <citation type="submission" date="2017-12" db="EMBL/GenBank/DDBJ databases">
        <title>Integrating genomic resources of turbot (Scophthalmus maximus) in depth evaluation of genetic and physical mapping variation across individuals.</title>
        <authorList>
            <person name="Martinez P."/>
        </authorList>
    </citation>
    <scope>NUCLEOTIDE SEQUENCE [LARGE SCALE GENOMIC DNA]</scope>
</reference>
<keyword evidence="1" id="KW-0812">Transmembrane</keyword>
<evidence type="ECO:0000313" key="2">
    <source>
        <dbReference type="EMBL" id="AWP18330.1"/>
    </source>
</evidence>
<dbReference type="Proteomes" id="UP000246464">
    <property type="component" value="Chromosome 19"/>
</dbReference>
<feature type="transmembrane region" description="Helical" evidence="1">
    <location>
        <begin position="64"/>
        <end position="86"/>
    </location>
</feature>
<name>A0A2U9CQX3_SCOMX</name>
<feature type="non-terminal residue" evidence="2">
    <location>
        <position position="87"/>
    </location>
</feature>